<accession>A0A9W4XYN7</accession>
<name>A0A9W4XYN7_9PLEO</name>
<organism evidence="2 3">
    <name type="scientific">Periconia digitata</name>
    <dbReference type="NCBI Taxonomy" id="1303443"/>
    <lineage>
        <taxon>Eukaryota</taxon>
        <taxon>Fungi</taxon>
        <taxon>Dikarya</taxon>
        <taxon>Ascomycota</taxon>
        <taxon>Pezizomycotina</taxon>
        <taxon>Dothideomycetes</taxon>
        <taxon>Pleosporomycetidae</taxon>
        <taxon>Pleosporales</taxon>
        <taxon>Massarineae</taxon>
        <taxon>Periconiaceae</taxon>
        <taxon>Periconia</taxon>
    </lineage>
</organism>
<proteinExistence type="predicted"/>
<dbReference type="CDD" id="cd00167">
    <property type="entry name" value="SANT"/>
    <property type="match status" value="1"/>
</dbReference>
<reference evidence="2" key="1">
    <citation type="submission" date="2023-01" db="EMBL/GenBank/DDBJ databases">
        <authorList>
            <person name="Van Ghelder C."/>
            <person name="Rancurel C."/>
        </authorList>
    </citation>
    <scope>NUCLEOTIDE SEQUENCE</scope>
    <source>
        <strain evidence="2">CNCM I-4278</strain>
    </source>
</reference>
<feature type="compositionally biased region" description="Polar residues" evidence="1">
    <location>
        <begin position="789"/>
        <end position="801"/>
    </location>
</feature>
<keyword evidence="3" id="KW-1185">Reference proteome</keyword>
<gene>
    <name evidence="2" type="ORF">PDIGIT_LOCUS13225</name>
</gene>
<feature type="compositionally biased region" description="Basic and acidic residues" evidence="1">
    <location>
        <begin position="72"/>
        <end position="86"/>
    </location>
</feature>
<dbReference type="Gene3D" id="1.10.10.60">
    <property type="entry name" value="Homeodomain-like"/>
    <property type="match status" value="1"/>
</dbReference>
<evidence type="ECO:0000313" key="2">
    <source>
        <dbReference type="EMBL" id="CAI6340057.1"/>
    </source>
</evidence>
<dbReference type="AlphaFoldDB" id="A0A9W4XYN7"/>
<dbReference type="InterPro" id="IPR001005">
    <property type="entry name" value="SANT/Myb"/>
</dbReference>
<comment type="caution">
    <text evidence="2">The sequence shown here is derived from an EMBL/GenBank/DDBJ whole genome shotgun (WGS) entry which is preliminary data.</text>
</comment>
<protein>
    <recommendedName>
        <fullName evidence="4">Myb-like domain-containing protein</fullName>
    </recommendedName>
</protein>
<feature type="region of interest" description="Disordered" evidence="1">
    <location>
        <begin position="537"/>
        <end position="807"/>
    </location>
</feature>
<feature type="compositionally biased region" description="Basic and acidic residues" evidence="1">
    <location>
        <begin position="716"/>
        <end position="728"/>
    </location>
</feature>
<dbReference type="OrthoDB" id="5398572at2759"/>
<evidence type="ECO:0008006" key="4">
    <source>
        <dbReference type="Google" id="ProtNLM"/>
    </source>
</evidence>
<evidence type="ECO:0000256" key="1">
    <source>
        <dbReference type="SAM" id="MobiDB-lite"/>
    </source>
</evidence>
<feature type="compositionally biased region" description="Polar residues" evidence="1">
    <location>
        <begin position="491"/>
        <end position="502"/>
    </location>
</feature>
<feature type="compositionally biased region" description="Polar residues" evidence="1">
    <location>
        <begin position="740"/>
        <end position="751"/>
    </location>
</feature>
<sequence length="894" mass="100404">MPSNSNHAIFTHLGPSPTLPRLRVTAAHCPVMADRRGMRSGSRRADPTPQSHSKSIVTQTVHATRKRNTRSASRDIDVPTETERPLRRSARQASVTSIASESARENETDRGMRRNPREEAFAADLTAVEEVDTQLDIQDAPQNTLHRSPGAASEMSGTTAITSFSMGEAELLESRFLLRHLPKLHSVVDEFLNLLVPEEENVLSMEDRLQRDLNRIRKMKIPGSDFVEDYNDCVDQLSLYVKHFLADNWWFINIQAIHQALFGSADRNSAQTGLNLILYRANLLIMAKDMIHSDRKDKNMWTTIRAFENIFPIRFLSALDPETSTALSVTGQSALLQKTFDLALEFRTQLAIIHIDRESRTKNFDPDAVLDSVFFDESDEAEPIIRGWNTSALGEGAATLPDEFRGKVMDRMAEIRTHFPIDTQALEHGNVINLGRLEKAFPWPSVILRLLDWVRARDTELRAAIGHQRGPEKIVKEVKRIIEESAGRVSQLGTSETSNKRNSYGREGRRVSGKYSVDKLLDPGVFTRMKPTLEKASRVQVQVQAHDQNGQKLAEARVPTPQVEPQKMVQKEQGTTAAEPEPQLADTTVQEDGWAPPEDDEDFTRVGEGAGEPAAKSTDPPEDPQPLRPPQSTADIMSFLKRPKNIQKENRAKPSIFDPQPGAVRVEFGDGFDDAIEPGEPVVAASSSKQKVVRPATQSKKRALPVESDEDDDDFETVRRTTHVEQRREKARRVQLNADAPSSSTAHQPQGRNIRENLAIKNETDTSVSETDAPEMTEAAPPSSRYAAQRQQSRINRPTGSTRKERVEWTPDEEQAFEEYMALYQPNKYAEIKRVDDAGQRRLQTRTQVNLKDKARSMAINMIRSGSGLLPGFQLVIRKHTADGQKLLDQGFDW</sequence>
<dbReference type="Proteomes" id="UP001152607">
    <property type="component" value="Unassembled WGS sequence"/>
</dbReference>
<evidence type="ECO:0000313" key="3">
    <source>
        <dbReference type="Proteomes" id="UP001152607"/>
    </source>
</evidence>
<feature type="compositionally biased region" description="Basic and acidic residues" evidence="1">
    <location>
        <begin position="102"/>
        <end position="116"/>
    </location>
</feature>
<feature type="compositionally biased region" description="Polar residues" evidence="1">
    <location>
        <begin position="48"/>
        <end position="62"/>
    </location>
</feature>
<dbReference type="EMBL" id="CAOQHR010000010">
    <property type="protein sequence ID" value="CAI6340057.1"/>
    <property type="molecule type" value="Genomic_DNA"/>
</dbReference>
<feature type="region of interest" description="Disordered" evidence="1">
    <location>
        <begin position="32"/>
        <end position="116"/>
    </location>
</feature>
<feature type="compositionally biased region" description="Polar residues" evidence="1">
    <location>
        <begin position="91"/>
        <end position="100"/>
    </location>
</feature>
<feature type="region of interest" description="Disordered" evidence="1">
    <location>
        <begin position="488"/>
        <end position="510"/>
    </location>
</feature>
<feature type="compositionally biased region" description="Polar residues" evidence="1">
    <location>
        <begin position="539"/>
        <end position="551"/>
    </location>
</feature>